<keyword evidence="1" id="KW-1133">Transmembrane helix</keyword>
<protein>
    <submittedName>
        <fullName evidence="2">Uncharacterized protein</fullName>
    </submittedName>
</protein>
<accession>A0ABQ2QD78</accession>
<dbReference type="EMBL" id="BMQV01000069">
    <property type="protein sequence ID" value="GGP69821.1"/>
    <property type="molecule type" value="Genomic_DNA"/>
</dbReference>
<evidence type="ECO:0000313" key="2">
    <source>
        <dbReference type="EMBL" id="GGP69821.1"/>
    </source>
</evidence>
<keyword evidence="1" id="KW-0812">Transmembrane</keyword>
<keyword evidence="3" id="KW-1185">Reference proteome</keyword>
<name>A0ABQ2QD78_9GAMM</name>
<evidence type="ECO:0000256" key="1">
    <source>
        <dbReference type="SAM" id="Phobius"/>
    </source>
</evidence>
<comment type="caution">
    <text evidence="2">The sequence shown here is derived from an EMBL/GenBank/DDBJ whole genome shotgun (WGS) entry which is preliminary data.</text>
</comment>
<keyword evidence="1" id="KW-0472">Membrane</keyword>
<evidence type="ECO:0000313" key="3">
    <source>
        <dbReference type="Proteomes" id="UP000654367"/>
    </source>
</evidence>
<gene>
    <name evidence="2" type="ORF">GCM10009409_38170</name>
</gene>
<dbReference type="Proteomes" id="UP000654367">
    <property type="component" value="Unassembled WGS sequence"/>
</dbReference>
<proteinExistence type="predicted"/>
<reference evidence="3" key="1">
    <citation type="journal article" date="2019" name="Int. J. Syst. Evol. Microbiol.">
        <title>The Global Catalogue of Microorganisms (GCM) 10K type strain sequencing project: providing services to taxonomists for standard genome sequencing and annotation.</title>
        <authorList>
            <consortium name="The Broad Institute Genomics Platform"/>
            <consortium name="The Broad Institute Genome Sequencing Center for Infectious Disease"/>
            <person name="Wu L."/>
            <person name="Ma J."/>
        </authorList>
    </citation>
    <scope>NUCLEOTIDE SEQUENCE [LARGE SCALE GENOMIC DNA]</scope>
    <source>
        <strain evidence="3">JCM 32304</strain>
    </source>
</reference>
<sequence>MGEQIIALTHRERPYMSYLLTLFISSNFQLTKKKDMRNKSIKNILILLNKVIFLYSSVLINPLYLLPDLIADLTSSSVILLS</sequence>
<organism evidence="2 3">
    <name type="scientific">Shewanella saliphila</name>
    <dbReference type="NCBI Taxonomy" id="2282698"/>
    <lineage>
        <taxon>Bacteria</taxon>
        <taxon>Pseudomonadati</taxon>
        <taxon>Pseudomonadota</taxon>
        <taxon>Gammaproteobacteria</taxon>
        <taxon>Alteromonadales</taxon>
        <taxon>Shewanellaceae</taxon>
        <taxon>Shewanella</taxon>
    </lineage>
</organism>
<feature type="transmembrane region" description="Helical" evidence="1">
    <location>
        <begin position="43"/>
        <end position="65"/>
    </location>
</feature>